<evidence type="ECO:0008006" key="4">
    <source>
        <dbReference type="Google" id="ProtNLM"/>
    </source>
</evidence>
<accession>A0A388T4P8</accession>
<name>A0A388T4P8_9ACTN</name>
<sequence length="107" mass="11123">MSQTLDSLSNGAQVGAVLPLLTAVVQKPAWSAKYKKIVAVVAALVAGVFAVAADGGWAQFQHGQLTAATLLGVLAASQTSYDLVWKPSRLAPMIESLTTKKTAQQAE</sequence>
<reference evidence="2 3" key="1">
    <citation type="submission" date="2018-07" db="EMBL/GenBank/DDBJ databases">
        <title>Whole Genome Shotgun Sequence of Streptomyces spongiicola strain 531S.</title>
        <authorList>
            <person name="Dohra H."/>
            <person name="Kodani S."/>
        </authorList>
    </citation>
    <scope>NUCLEOTIDE SEQUENCE [LARGE SCALE GENOMIC DNA]</scope>
    <source>
        <strain evidence="2 3">531S</strain>
    </source>
</reference>
<dbReference type="Proteomes" id="UP000265354">
    <property type="component" value="Unassembled WGS sequence"/>
</dbReference>
<organism evidence="2 3">
    <name type="scientific">Streptomyces spongiicola</name>
    <dbReference type="NCBI Taxonomy" id="1690221"/>
    <lineage>
        <taxon>Bacteria</taxon>
        <taxon>Bacillati</taxon>
        <taxon>Actinomycetota</taxon>
        <taxon>Actinomycetes</taxon>
        <taxon>Kitasatosporales</taxon>
        <taxon>Streptomycetaceae</taxon>
        <taxon>Streptomyces</taxon>
    </lineage>
</organism>
<evidence type="ECO:0000313" key="3">
    <source>
        <dbReference type="Proteomes" id="UP000265354"/>
    </source>
</evidence>
<feature type="transmembrane region" description="Helical" evidence="1">
    <location>
        <begin position="37"/>
        <end position="58"/>
    </location>
</feature>
<proteinExistence type="predicted"/>
<dbReference type="AlphaFoldDB" id="A0A388T4P8"/>
<keyword evidence="1" id="KW-0472">Membrane</keyword>
<dbReference type="RefSeq" id="WP_116428919.1">
    <property type="nucleotide sequence ID" value="NZ_BGZL01000024.1"/>
</dbReference>
<gene>
    <name evidence="2" type="ORF">SSP531S_53970</name>
</gene>
<dbReference type="EMBL" id="BGZL01000024">
    <property type="protein sequence ID" value="GBQ03918.1"/>
    <property type="molecule type" value="Genomic_DNA"/>
</dbReference>
<keyword evidence="1" id="KW-0812">Transmembrane</keyword>
<keyword evidence="1" id="KW-1133">Transmembrane helix</keyword>
<protein>
    <recommendedName>
        <fullName evidence="4">Holin</fullName>
    </recommendedName>
</protein>
<evidence type="ECO:0000313" key="2">
    <source>
        <dbReference type="EMBL" id="GBQ03918.1"/>
    </source>
</evidence>
<evidence type="ECO:0000256" key="1">
    <source>
        <dbReference type="SAM" id="Phobius"/>
    </source>
</evidence>
<comment type="caution">
    <text evidence="2">The sequence shown here is derived from an EMBL/GenBank/DDBJ whole genome shotgun (WGS) entry which is preliminary data.</text>
</comment>